<evidence type="ECO:0000259" key="11">
    <source>
        <dbReference type="Pfam" id="PF00593"/>
    </source>
</evidence>
<keyword evidence="4 8" id="KW-0812">Transmembrane</keyword>
<gene>
    <name evidence="13" type="ORF">KACHI17_14700</name>
</gene>
<protein>
    <submittedName>
        <fullName evidence="13">TonB-dependent receptor</fullName>
    </submittedName>
</protein>
<reference evidence="13" key="1">
    <citation type="submission" date="2024-02" db="EMBL/GenBank/DDBJ databases">
        <title>Sediminibacterium planktonica sp. nov. and Sediminibacterium longus sp. nov., isolated from surface lake and river water.</title>
        <authorList>
            <person name="Watanabe K."/>
            <person name="Takemine S."/>
            <person name="Ishii Y."/>
            <person name="Ogata Y."/>
            <person name="Shindo C."/>
            <person name="Suda W."/>
        </authorList>
    </citation>
    <scope>NUCLEOTIDE SEQUENCE</scope>
    <source>
        <strain evidence="13">KACHI17</strain>
    </source>
</reference>
<dbReference type="SUPFAM" id="SSF49464">
    <property type="entry name" value="Carboxypeptidase regulatory domain-like"/>
    <property type="match status" value="1"/>
</dbReference>
<keyword evidence="10" id="KW-0732">Signal</keyword>
<dbReference type="InterPro" id="IPR012910">
    <property type="entry name" value="Plug_dom"/>
</dbReference>
<evidence type="ECO:0000256" key="7">
    <source>
        <dbReference type="ARBA" id="ARBA00023237"/>
    </source>
</evidence>
<evidence type="ECO:0000256" key="6">
    <source>
        <dbReference type="ARBA" id="ARBA00023136"/>
    </source>
</evidence>
<dbReference type="Pfam" id="PF00593">
    <property type="entry name" value="TonB_dep_Rec_b-barrel"/>
    <property type="match status" value="1"/>
</dbReference>
<dbReference type="SUPFAM" id="SSF56935">
    <property type="entry name" value="Porins"/>
    <property type="match status" value="1"/>
</dbReference>
<dbReference type="Pfam" id="PF07715">
    <property type="entry name" value="Plug"/>
    <property type="match status" value="1"/>
</dbReference>
<dbReference type="RefSeq" id="WP_353548232.1">
    <property type="nucleotide sequence ID" value="NZ_AP029612.1"/>
</dbReference>
<dbReference type="NCBIfam" id="TIGR04056">
    <property type="entry name" value="OMP_RagA_SusC"/>
    <property type="match status" value="1"/>
</dbReference>
<evidence type="ECO:0000256" key="5">
    <source>
        <dbReference type="ARBA" id="ARBA00023077"/>
    </source>
</evidence>
<keyword evidence="7 8" id="KW-0998">Cell outer membrane</keyword>
<dbReference type="Gene3D" id="2.40.170.20">
    <property type="entry name" value="TonB-dependent receptor, beta-barrel domain"/>
    <property type="match status" value="1"/>
</dbReference>
<evidence type="ECO:0000256" key="2">
    <source>
        <dbReference type="ARBA" id="ARBA00022448"/>
    </source>
</evidence>
<comment type="similarity">
    <text evidence="8 9">Belongs to the TonB-dependent receptor family.</text>
</comment>
<name>A0AAT9GIV1_9BACT</name>
<dbReference type="InterPro" id="IPR036942">
    <property type="entry name" value="Beta-barrel_TonB_sf"/>
</dbReference>
<keyword evidence="3 8" id="KW-1134">Transmembrane beta strand</keyword>
<accession>A0AAT9GIV1</accession>
<dbReference type="Pfam" id="PF13715">
    <property type="entry name" value="CarbopepD_reg_2"/>
    <property type="match status" value="1"/>
</dbReference>
<keyword evidence="2 8" id="KW-0813">Transport</keyword>
<comment type="subcellular location">
    <subcellularLocation>
        <location evidence="1 8">Cell outer membrane</location>
        <topology evidence="1 8">Multi-pass membrane protein</topology>
    </subcellularLocation>
</comment>
<dbReference type="InterPro" id="IPR000531">
    <property type="entry name" value="Beta-barrel_TonB"/>
</dbReference>
<evidence type="ECO:0000256" key="3">
    <source>
        <dbReference type="ARBA" id="ARBA00022452"/>
    </source>
</evidence>
<evidence type="ECO:0000256" key="1">
    <source>
        <dbReference type="ARBA" id="ARBA00004571"/>
    </source>
</evidence>
<dbReference type="EMBL" id="AP029612">
    <property type="protein sequence ID" value="BFG70589.1"/>
    <property type="molecule type" value="Genomic_DNA"/>
</dbReference>
<evidence type="ECO:0000256" key="8">
    <source>
        <dbReference type="PROSITE-ProRule" id="PRU01360"/>
    </source>
</evidence>
<feature type="chain" id="PRO_5043938897" evidence="10">
    <location>
        <begin position="26"/>
        <end position="1020"/>
    </location>
</feature>
<dbReference type="InterPro" id="IPR023996">
    <property type="entry name" value="TonB-dep_OMP_SusC/RagA"/>
</dbReference>
<dbReference type="InterPro" id="IPR039426">
    <property type="entry name" value="TonB-dep_rcpt-like"/>
</dbReference>
<evidence type="ECO:0000259" key="12">
    <source>
        <dbReference type="Pfam" id="PF07715"/>
    </source>
</evidence>
<evidence type="ECO:0000256" key="9">
    <source>
        <dbReference type="RuleBase" id="RU003357"/>
    </source>
</evidence>
<keyword evidence="6 8" id="KW-0472">Membrane</keyword>
<keyword evidence="5 9" id="KW-0798">TonB box</keyword>
<dbReference type="PROSITE" id="PS52016">
    <property type="entry name" value="TONB_DEPENDENT_REC_3"/>
    <property type="match status" value="1"/>
</dbReference>
<dbReference type="Gene3D" id="2.60.40.1120">
    <property type="entry name" value="Carboxypeptidase-like, regulatory domain"/>
    <property type="match status" value="1"/>
</dbReference>
<dbReference type="NCBIfam" id="TIGR04057">
    <property type="entry name" value="SusC_RagA_signa"/>
    <property type="match status" value="1"/>
</dbReference>
<dbReference type="InterPro" id="IPR037066">
    <property type="entry name" value="Plug_dom_sf"/>
</dbReference>
<evidence type="ECO:0000256" key="4">
    <source>
        <dbReference type="ARBA" id="ARBA00022692"/>
    </source>
</evidence>
<dbReference type="Gene3D" id="2.170.130.10">
    <property type="entry name" value="TonB-dependent receptor, plug domain"/>
    <property type="match status" value="1"/>
</dbReference>
<dbReference type="InterPro" id="IPR023997">
    <property type="entry name" value="TonB-dep_OMP_SusC/RagA_CS"/>
</dbReference>
<organism evidence="13">
    <name type="scientific">Sediminibacterium sp. KACHI17</name>
    <dbReference type="NCBI Taxonomy" id="1751071"/>
    <lineage>
        <taxon>Bacteria</taxon>
        <taxon>Pseudomonadati</taxon>
        <taxon>Bacteroidota</taxon>
        <taxon>Chitinophagia</taxon>
        <taxon>Chitinophagales</taxon>
        <taxon>Chitinophagaceae</taxon>
        <taxon>Sediminibacterium</taxon>
    </lineage>
</organism>
<dbReference type="InterPro" id="IPR008969">
    <property type="entry name" value="CarboxyPept-like_regulatory"/>
</dbReference>
<feature type="domain" description="TonB-dependent receptor-like beta-barrel" evidence="11">
    <location>
        <begin position="489"/>
        <end position="887"/>
    </location>
</feature>
<evidence type="ECO:0000313" key="13">
    <source>
        <dbReference type="EMBL" id="BFG70589.1"/>
    </source>
</evidence>
<sequence length="1020" mass="109654">MNLSKLVRPALVGLLACVFTLFAQAQTKTVTGKVTDSKDGSPLAGASVLVKGSTTGAQTGADGTFKITVPSSARTLTVSYAGYASADVNISASNTANVSLTASADALADVVVVGYGTRKSKDVTGSVSRVTEKDFNKGQIASPEQLLQGRTAGVLVTPSTGEPGAAATINIRGTGSISGAQEPLYVIDGVPLIQGGTLGTNGSGVEGGTTAKNPLIFLNPTDIESITVLKDASAAAIYGSRGANGVILITTKQGKGGKGGVFSYGASTTLAQTARRYDLMNAQDFLLAAKKANIDGGASPDAAAAAVVGIDRGANTDWQDVIFRTAISQNHNLSWSMSNKGTSVRLSGSYDNQEGIIKNTGLERLTGRANISQKLFNDKLKLEANMTMSRTENSYAPLSNNAGYQGSLLGAALQFNPTNPIYNSDGTFYQPGDQRNPAQMLAYFTDNDYINRFLGNFSASYQITKDLSYKVVLGLDNSKSQRTSFADPRLGSNAYGGTINVFGKDYGNGIQGNGRTTRQNLETKSTLVEHYLTYDKTFNEKHAINAIAGYSYQSFENRYNASFGWGLKTPVTGPNDVFVKDYNAFTNYANFVPGYDKNELQSVFGRLNYTYNDKYFLTVTVRSDGSSKFGSNNRYATFPAFAFKWRALEESWMQNIFGGFLSDLSFRANYGKLGSQDNLGSYAALNLQQTFDVGSGPVTRFIQQGNPDLKWEEVATTGFGVDFTTKDKRLSVTLDYYNNKRTNMLFFAPTPGGFAPTANWWINLDGKVINKGWEASVNYRAIQGKKFSWDISYNMTTVNNNIEGLPTPINTGAVSGQGLTGAFAQTLTNGSSIFTWSMPVFNGFDGNGNARYGNGAANRLVGSALPTFFAGLTNNFSYGRWNLSVFLNAITGFHVYNNTANALFLKGSLRNARNVTYEVGNGPENPFNPGSVSTRFLEKGDFIRLANVNLSYAFNLKKNSLFKSMSVFASGQNLALITGYSGIDPEVNVDKNINGIPSRGFDYTQYPRPRIITVGLNVGF</sequence>
<feature type="domain" description="TonB-dependent receptor plug" evidence="12">
    <location>
        <begin position="121"/>
        <end position="246"/>
    </location>
</feature>
<dbReference type="AlphaFoldDB" id="A0AAT9GIV1"/>
<proteinExistence type="inferred from homology"/>
<keyword evidence="13" id="KW-0675">Receptor</keyword>
<dbReference type="GO" id="GO:0009279">
    <property type="term" value="C:cell outer membrane"/>
    <property type="evidence" value="ECO:0007669"/>
    <property type="project" value="UniProtKB-SubCell"/>
</dbReference>
<evidence type="ECO:0000256" key="10">
    <source>
        <dbReference type="SAM" id="SignalP"/>
    </source>
</evidence>
<feature type="signal peptide" evidence="10">
    <location>
        <begin position="1"/>
        <end position="25"/>
    </location>
</feature>